<protein>
    <submittedName>
        <fullName evidence="1">Uncharacterized protein</fullName>
    </submittedName>
</protein>
<evidence type="ECO:0000313" key="1">
    <source>
        <dbReference type="EMBL" id="KIK22091.1"/>
    </source>
</evidence>
<gene>
    <name evidence="1" type="ORF">PISMIDRAFT_680603</name>
</gene>
<dbReference type="Proteomes" id="UP000054018">
    <property type="component" value="Unassembled WGS sequence"/>
</dbReference>
<keyword evidence="2" id="KW-1185">Reference proteome</keyword>
<dbReference type="HOGENOM" id="CLU_2997355_0_0_1"/>
<reference evidence="2" key="2">
    <citation type="submission" date="2015-01" db="EMBL/GenBank/DDBJ databases">
        <title>Evolutionary Origins and Diversification of the Mycorrhizal Mutualists.</title>
        <authorList>
            <consortium name="DOE Joint Genome Institute"/>
            <consortium name="Mycorrhizal Genomics Consortium"/>
            <person name="Kohler A."/>
            <person name="Kuo A."/>
            <person name="Nagy L.G."/>
            <person name="Floudas D."/>
            <person name="Copeland A."/>
            <person name="Barry K.W."/>
            <person name="Cichocki N."/>
            <person name="Veneault-Fourrey C."/>
            <person name="LaButti K."/>
            <person name="Lindquist E.A."/>
            <person name="Lipzen A."/>
            <person name="Lundell T."/>
            <person name="Morin E."/>
            <person name="Murat C."/>
            <person name="Riley R."/>
            <person name="Ohm R."/>
            <person name="Sun H."/>
            <person name="Tunlid A."/>
            <person name="Henrissat B."/>
            <person name="Grigoriev I.V."/>
            <person name="Hibbett D.S."/>
            <person name="Martin F."/>
        </authorList>
    </citation>
    <scope>NUCLEOTIDE SEQUENCE [LARGE SCALE GENOMIC DNA]</scope>
    <source>
        <strain evidence="2">441</strain>
    </source>
</reference>
<dbReference type="AlphaFoldDB" id="A0A0C9YZA7"/>
<evidence type="ECO:0000313" key="2">
    <source>
        <dbReference type="Proteomes" id="UP000054018"/>
    </source>
</evidence>
<sequence>MSPASIYRTRTVGFKGDWNVCFTLAISAIHSSRSSMHQSSVCEYIRMAGTQKHYLTN</sequence>
<dbReference type="EMBL" id="KN833743">
    <property type="protein sequence ID" value="KIK22091.1"/>
    <property type="molecule type" value="Genomic_DNA"/>
</dbReference>
<accession>A0A0C9YZA7</accession>
<reference evidence="1 2" key="1">
    <citation type="submission" date="2014-04" db="EMBL/GenBank/DDBJ databases">
        <authorList>
            <consortium name="DOE Joint Genome Institute"/>
            <person name="Kuo A."/>
            <person name="Kohler A."/>
            <person name="Costa M.D."/>
            <person name="Nagy L.G."/>
            <person name="Floudas D."/>
            <person name="Copeland A."/>
            <person name="Barry K.W."/>
            <person name="Cichocki N."/>
            <person name="Veneault-Fourrey C."/>
            <person name="LaButti K."/>
            <person name="Lindquist E.A."/>
            <person name="Lipzen A."/>
            <person name="Lundell T."/>
            <person name="Morin E."/>
            <person name="Murat C."/>
            <person name="Sun H."/>
            <person name="Tunlid A."/>
            <person name="Henrissat B."/>
            <person name="Grigoriev I.V."/>
            <person name="Hibbett D.S."/>
            <person name="Martin F."/>
            <person name="Nordberg H.P."/>
            <person name="Cantor M.N."/>
            <person name="Hua S.X."/>
        </authorList>
    </citation>
    <scope>NUCLEOTIDE SEQUENCE [LARGE SCALE GENOMIC DNA]</scope>
    <source>
        <strain evidence="1 2">441</strain>
    </source>
</reference>
<proteinExistence type="predicted"/>
<organism evidence="1 2">
    <name type="scientific">Pisolithus microcarpus 441</name>
    <dbReference type="NCBI Taxonomy" id="765257"/>
    <lineage>
        <taxon>Eukaryota</taxon>
        <taxon>Fungi</taxon>
        <taxon>Dikarya</taxon>
        <taxon>Basidiomycota</taxon>
        <taxon>Agaricomycotina</taxon>
        <taxon>Agaricomycetes</taxon>
        <taxon>Agaricomycetidae</taxon>
        <taxon>Boletales</taxon>
        <taxon>Sclerodermatineae</taxon>
        <taxon>Pisolithaceae</taxon>
        <taxon>Pisolithus</taxon>
    </lineage>
</organism>
<name>A0A0C9YZA7_9AGAM</name>